<dbReference type="Gene3D" id="3.40.1000.70">
    <property type="entry name" value="PknH-like extracellular domain"/>
    <property type="match status" value="1"/>
</dbReference>
<keyword evidence="2" id="KW-0472">Membrane</keyword>
<dbReference type="Proteomes" id="UP000218842">
    <property type="component" value="Unassembled WGS sequence"/>
</dbReference>
<feature type="transmembrane region" description="Helical" evidence="2">
    <location>
        <begin position="105"/>
        <end position="125"/>
    </location>
</feature>
<dbReference type="InterPro" id="IPR038232">
    <property type="entry name" value="PknH-like_Extracell_sf"/>
</dbReference>
<feature type="compositionally biased region" description="Polar residues" evidence="1">
    <location>
        <begin position="1"/>
        <end position="15"/>
    </location>
</feature>
<evidence type="ECO:0000256" key="2">
    <source>
        <dbReference type="SAM" id="Phobius"/>
    </source>
</evidence>
<evidence type="ECO:0000259" key="3">
    <source>
        <dbReference type="Pfam" id="PF14032"/>
    </source>
</evidence>
<comment type="caution">
    <text evidence="4">The sequence shown here is derived from an EMBL/GenBank/DDBJ whole genome shotgun (WGS) entry which is preliminary data.</text>
</comment>
<dbReference type="InterPro" id="IPR026954">
    <property type="entry name" value="PknH-like_Extracell"/>
</dbReference>
<feature type="domain" description="PknH-like extracellular" evidence="3">
    <location>
        <begin position="165"/>
        <end position="344"/>
    </location>
</feature>
<feature type="region of interest" description="Disordered" evidence="1">
    <location>
        <begin position="129"/>
        <end position="170"/>
    </location>
</feature>
<feature type="compositionally biased region" description="Pro residues" evidence="1">
    <location>
        <begin position="153"/>
        <end position="162"/>
    </location>
</feature>
<protein>
    <submittedName>
        <fullName evidence="4">Sensor domain-containing protein</fullName>
    </submittedName>
</protein>
<sequence length="346" mass="35524">MAHTISSPTHPQSPTGFGPSTEEPTVALRPRPGIGPAPIQHQPSQRMGPQQWGHGATAPVNHYAGPRPGAAPYNSAPWGNPNAWGSPPPWAMPPAGGARRKTQHWLLAATGAVVAVAAVTIAVAASTGKDNGSATASHGVPVPNPPTKSAAAPTPPPPPPPSLVSDATLPTLLPDPAQVAQVMGTTAMDPIDKLSGPGMYTDNADPAQCVGLVIPAAKNAYAGSGWRATYVQALHDQSNRVFDGVTTFPAASSAGNFVTQQELAWQGCRFAPVVLGPEHDKPITWTIQDVSRQGDTVTARISAQGGLSCQRALTSKSNVVIDVSACSAHPSDEAVTLASAISQRVQ</sequence>
<evidence type="ECO:0000313" key="4">
    <source>
        <dbReference type="EMBL" id="PBJ39914.1"/>
    </source>
</evidence>
<keyword evidence="2" id="KW-0812">Transmembrane</keyword>
<evidence type="ECO:0000313" key="5">
    <source>
        <dbReference type="Proteomes" id="UP000218842"/>
    </source>
</evidence>
<dbReference type="EMBL" id="LBGZ01000016">
    <property type="protein sequence ID" value="PBJ39914.1"/>
    <property type="molecule type" value="Genomic_DNA"/>
</dbReference>
<dbReference type="RefSeq" id="WP_084031237.1">
    <property type="nucleotide sequence ID" value="NZ_BDOA01000036.1"/>
</dbReference>
<name>A0A2A3LDR7_MYCAV</name>
<accession>A0A2A3LDR7</accession>
<organism evidence="4 5">
    <name type="scientific">Mycobacterium avium subsp. hominissuis</name>
    <dbReference type="NCBI Taxonomy" id="439334"/>
    <lineage>
        <taxon>Bacteria</taxon>
        <taxon>Bacillati</taxon>
        <taxon>Actinomycetota</taxon>
        <taxon>Actinomycetes</taxon>
        <taxon>Mycobacteriales</taxon>
        <taxon>Mycobacteriaceae</taxon>
        <taxon>Mycobacterium</taxon>
        <taxon>Mycobacterium avium complex (MAC)</taxon>
    </lineage>
</organism>
<reference evidence="4 5" key="1">
    <citation type="journal article" date="2017" name="Genome Biol. Evol.">
        <title>Population Structure and Local Adaptation of MAC Lung Disease Agent Mycobacterium avium subsp. hominissuis.</title>
        <authorList>
            <person name="Yano H."/>
            <person name="Iwamoto T."/>
            <person name="Nishiuchi Y."/>
            <person name="Nakajima C."/>
            <person name="Starkova D.A."/>
            <person name="Mokrousov I."/>
            <person name="Narvskaya O."/>
            <person name="Yoshida S."/>
            <person name="Arikawa K."/>
            <person name="Nakanishi N."/>
            <person name="Osaki K."/>
            <person name="Nakagawa I."/>
            <person name="Ato M."/>
            <person name="Suzuki Y."/>
            <person name="Maruyama F."/>
        </authorList>
    </citation>
    <scope>NUCLEOTIDE SEQUENCE [LARGE SCALE GENOMIC DNA]</scope>
    <source>
        <strain evidence="4 5">OCU466</strain>
    </source>
</reference>
<dbReference type="Pfam" id="PF14032">
    <property type="entry name" value="PknH_C"/>
    <property type="match status" value="1"/>
</dbReference>
<proteinExistence type="predicted"/>
<keyword evidence="2" id="KW-1133">Transmembrane helix</keyword>
<evidence type="ECO:0000256" key="1">
    <source>
        <dbReference type="SAM" id="MobiDB-lite"/>
    </source>
</evidence>
<gene>
    <name evidence="4" type="ORF">XV03_02765</name>
</gene>
<feature type="region of interest" description="Disordered" evidence="1">
    <location>
        <begin position="1"/>
        <end position="65"/>
    </location>
</feature>
<dbReference type="AlphaFoldDB" id="A0A2A3LDR7"/>